<dbReference type="Pfam" id="PF13408">
    <property type="entry name" value="Zn_ribbon_recom"/>
    <property type="match status" value="1"/>
</dbReference>
<gene>
    <name evidence="2" type="ORF">GCM10009863_21030</name>
</gene>
<evidence type="ECO:0000259" key="1">
    <source>
        <dbReference type="PROSITE" id="PS51737"/>
    </source>
</evidence>
<dbReference type="InterPro" id="IPR011109">
    <property type="entry name" value="DNA_bind_recombinase_dom"/>
</dbReference>
<reference evidence="3" key="1">
    <citation type="journal article" date="2019" name="Int. J. Syst. Evol. Microbiol.">
        <title>The Global Catalogue of Microorganisms (GCM) 10K type strain sequencing project: providing services to taxonomists for standard genome sequencing and annotation.</title>
        <authorList>
            <consortium name="The Broad Institute Genomics Platform"/>
            <consortium name="The Broad Institute Genome Sequencing Center for Infectious Disease"/>
            <person name="Wu L."/>
            <person name="Ma J."/>
        </authorList>
    </citation>
    <scope>NUCLEOTIDE SEQUENCE [LARGE SCALE GENOMIC DNA]</scope>
    <source>
        <strain evidence="3">JCM 16373</strain>
    </source>
</reference>
<dbReference type="Pfam" id="PF07508">
    <property type="entry name" value="Recombinase"/>
    <property type="match status" value="1"/>
</dbReference>
<accession>A0ABP6CC20</accession>
<dbReference type="EMBL" id="BAAARJ010000006">
    <property type="protein sequence ID" value="GAA2607410.1"/>
    <property type="molecule type" value="Genomic_DNA"/>
</dbReference>
<keyword evidence="3" id="KW-1185">Reference proteome</keyword>
<dbReference type="Proteomes" id="UP001501447">
    <property type="component" value="Unassembled WGS sequence"/>
</dbReference>
<dbReference type="PROSITE" id="PS51737">
    <property type="entry name" value="RECOMBINASE_DNA_BIND"/>
    <property type="match status" value="1"/>
</dbReference>
<evidence type="ECO:0000313" key="3">
    <source>
        <dbReference type="Proteomes" id="UP001501447"/>
    </source>
</evidence>
<comment type="caution">
    <text evidence="2">The sequence shown here is derived from an EMBL/GenBank/DDBJ whole genome shotgun (WGS) entry which is preliminary data.</text>
</comment>
<name>A0ABP6CC20_9ACTN</name>
<dbReference type="InterPro" id="IPR038109">
    <property type="entry name" value="DNA_bind_recomb_sf"/>
</dbReference>
<dbReference type="InterPro" id="IPR025827">
    <property type="entry name" value="Zn_ribbon_recom_dom"/>
</dbReference>
<dbReference type="RefSeq" id="WP_344564514.1">
    <property type="nucleotide sequence ID" value="NZ_BAAARJ010000006.1"/>
</dbReference>
<evidence type="ECO:0000313" key="2">
    <source>
        <dbReference type="EMBL" id="GAA2607410.1"/>
    </source>
</evidence>
<feature type="domain" description="Recombinase" evidence="1">
    <location>
        <begin position="17"/>
        <end position="178"/>
    </location>
</feature>
<protein>
    <recommendedName>
        <fullName evidence="1">Recombinase domain-containing protein</fullName>
    </recommendedName>
</protein>
<proteinExistence type="predicted"/>
<sequence length="235" mass="26503">MSAQAQIEGRYLGGRPPYGYLLADAGPHPNPAKAADGERLHKLAPDPVAAPVVRRIFREYLRGNGMYAIAEGLTRDGVLCPSAHDRARNRHRAGHAWSKGAVRTILMNPRYTGHQVWNKQHKKEILLDIDDVTLGHRTQLTWNSHDKWIWSAEPVHEPLVPMADFQAAQAQQERRRNTAGVERKVGPSKRSYALRGLLRCGQCDRKMQGNYNRGLPHYRCRYPAETPTAPRSPTP</sequence>
<dbReference type="PANTHER" id="PTHR30461:SF23">
    <property type="entry name" value="DNA RECOMBINASE-RELATED"/>
    <property type="match status" value="1"/>
</dbReference>
<dbReference type="Gene3D" id="3.90.1750.20">
    <property type="entry name" value="Putative Large Serine Recombinase, Chain B, Domain 2"/>
    <property type="match status" value="1"/>
</dbReference>
<dbReference type="PANTHER" id="PTHR30461">
    <property type="entry name" value="DNA-INVERTASE FROM LAMBDOID PROPHAGE"/>
    <property type="match status" value="1"/>
</dbReference>
<organism evidence="2 3">
    <name type="scientific">Streptomyces axinellae</name>
    <dbReference type="NCBI Taxonomy" id="552788"/>
    <lineage>
        <taxon>Bacteria</taxon>
        <taxon>Bacillati</taxon>
        <taxon>Actinomycetota</taxon>
        <taxon>Actinomycetes</taxon>
        <taxon>Kitasatosporales</taxon>
        <taxon>Streptomycetaceae</taxon>
        <taxon>Streptomyces</taxon>
    </lineage>
</organism>
<dbReference type="InterPro" id="IPR050639">
    <property type="entry name" value="SSR_resolvase"/>
</dbReference>